<sequence length="39" mass="4552">MAASPPSQYHALKHHQKQNLIHLESEFSYDLLFILSDIE</sequence>
<protein>
    <submittedName>
        <fullName evidence="1">Uncharacterized protein</fullName>
    </submittedName>
</protein>
<proteinExistence type="predicted"/>
<evidence type="ECO:0000313" key="1">
    <source>
        <dbReference type="EMBL" id="AIF77708.1"/>
    </source>
</evidence>
<geneLocation type="plasmid" evidence="1">
    <name>pH2291-144</name>
</geneLocation>
<dbReference type="AlphaFoldDB" id="A0A075M9E4"/>
<reference evidence="1" key="1">
    <citation type="journal article" date="2014" name="J. Antimicrob. Chemother.">
        <title>Nucleotide sequences of 16 transmissible plasmids identified in nine multidrug-resistant Escherichia coli isolates expressing an ESBL phenotype isolated from food-producing animals and healthy humans.</title>
        <authorList>
            <person name="Wang J."/>
            <person name="Stephan R."/>
            <person name="Power K."/>
            <person name="Yan Q."/>
            <person name="Hachler H."/>
            <person name="Fanning S."/>
        </authorList>
    </citation>
    <scope>NUCLEOTIDE SEQUENCE</scope>
    <source>
        <strain evidence="1">Human-2291</strain>
        <plasmid evidence="1">pH2291-144</plasmid>
    </source>
</reference>
<dbReference type="EMBL" id="KJ484628">
    <property type="protein sequence ID" value="AIF77708.1"/>
    <property type="molecule type" value="Genomic_DNA"/>
</dbReference>
<keyword evidence="1" id="KW-0614">Plasmid</keyword>
<accession>A0A075M9E4</accession>
<organism evidence="1">
    <name type="scientific">Escherichia coli</name>
    <dbReference type="NCBI Taxonomy" id="562"/>
    <lineage>
        <taxon>Bacteria</taxon>
        <taxon>Pseudomonadati</taxon>
        <taxon>Pseudomonadota</taxon>
        <taxon>Gammaproteobacteria</taxon>
        <taxon>Enterobacterales</taxon>
        <taxon>Enterobacteriaceae</taxon>
        <taxon>Escherichia</taxon>
    </lineage>
</organism>
<name>A0A075M9E4_ECOLX</name>